<evidence type="ECO:0000256" key="3">
    <source>
        <dbReference type="ARBA" id="ARBA00022676"/>
    </source>
</evidence>
<keyword evidence="8 12" id="KW-0472">Membrane</keyword>
<dbReference type="CDD" id="cd03784">
    <property type="entry name" value="GT1_Gtf-like"/>
    <property type="match status" value="1"/>
</dbReference>
<dbReference type="EC" id="2.4.1.17" evidence="12"/>
<dbReference type="Pfam" id="PF00201">
    <property type="entry name" value="UDPGT"/>
    <property type="match status" value="1"/>
</dbReference>
<keyword evidence="7 12" id="KW-1133">Transmembrane helix</keyword>
<organism evidence="13">
    <name type="scientific">Menopon gallinae</name>
    <name type="common">poultry shaft louse</name>
    <dbReference type="NCBI Taxonomy" id="328185"/>
    <lineage>
        <taxon>Eukaryota</taxon>
        <taxon>Metazoa</taxon>
        <taxon>Ecdysozoa</taxon>
        <taxon>Arthropoda</taxon>
        <taxon>Hexapoda</taxon>
        <taxon>Insecta</taxon>
        <taxon>Pterygota</taxon>
        <taxon>Neoptera</taxon>
        <taxon>Paraneoptera</taxon>
        <taxon>Psocodea</taxon>
        <taxon>Troctomorpha</taxon>
        <taxon>Phthiraptera</taxon>
        <taxon>Amblycera</taxon>
        <taxon>Menoponidae</taxon>
        <taxon>Menopon</taxon>
    </lineage>
</organism>
<comment type="similarity">
    <text evidence="2 11">Belongs to the UDP-glycosyltransferase family.</text>
</comment>
<dbReference type="GO" id="GO:0005783">
    <property type="term" value="C:endoplasmic reticulum"/>
    <property type="evidence" value="ECO:0007669"/>
    <property type="project" value="UniProtKB-SubCell"/>
</dbReference>
<evidence type="ECO:0000256" key="11">
    <source>
        <dbReference type="RuleBase" id="RU003718"/>
    </source>
</evidence>
<comment type="catalytic activity">
    <reaction evidence="12">
        <text>glucuronate acceptor + UDP-alpha-D-glucuronate = acceptor beta-D-glucuronoside + UDP + H(+)</text>
        <dbReference type="Rhea" id="RHEA:21032"/>
        <dbReference type="ChEBI" id="CHEBI:15378"/>
        <dbReference type="ChEBI" id="CHEBI:58052"/>
        <dbReference type="ChEBI" id="CHEBI:58223"/>
        <dbReference type="ChEBI" id="CHEBI:132367"/>
        <dbReference type="ChEBI" id="CHEBI:132368"/>
        <dbReference type="EC" id="2.4.1.17"/>
    </reaction>
</comment>
<gene>
    <name evidence="13" type="ORF">PYX00_004135</name>
</gene>
<protein>
    <recommendedName>
        <fullName evidence="12">UDP-glucuronosyltransferase</fullName>
        <ecNumber evidence="12">2.4.1.17</ecNumber>
    </recommendedName>
</protein>
<dbReference type="GO" id="GO:0016020">
    <property type="term" value="C:membrane"/>
    <property type="evidence" value="ECO:0007669"/>
    <property type="project" value="UniProtKB-SubCell"/>
</dbReference>
<name>A0AAW2I3Y4_9NEOP</name>
<comment type="caution">
    <text evidence="13">The sequence shown here is derived from an EMBL/GenBank/DDBJ whole genome shotgun (WGS) entry which is preliminary data.</text>
</comment>
<dbReference type="InterPro" id="IPR050271">
    <property type="entry name" value="UDP-glycosyltransferase"/>
</dbReference>
<dbReference type="GO" id="GO:0015020">
    <property type="term" value="F:glucuronosyltransferase activity"/>
    <property type="evidence" value="ECO:0007669"/>
    <property type="project" value="UniProtKB-EC"/>
</dbReference>
<keyword evidence="5 12" id="KW-0812">Transmembrane</keyword>
<comment type="subcellular location">
    <subcellularLocation>
        <location evidence="10">Endomembrane system</location>
        <topology evidence="10">Single-pass type I membrane protein</topology>
    </subcellularLocation>
    <subcellularLocation>
        <location evidence="1">Endoplasmic reticulum</location>
    </subcellularLocation>
    <subcellularLocation>
        <location evidence="12">Membrane</location>
        <topology evidence="12">Single-pass membrane protein</topology>
    </subcellularLocation>
</comment>
<keyword evidence="6" id="KW-0256">Endoplasmic reticulum</keyword>
<keyword evidence="4 11" id="KW-0808">Transferase</keyword>
<dbReference type="AlphaFoldDB" id="A0AAW2I3Y4"/>
<dbReference type="Gene3D" id="3.40.50.2000">
    <property type="entry name" value="Glycogen Phosphorylase B"/>
    <property type="match status" value="2"/>
</dbReference>
<sequence length="518" mass="59458">MNGTVYLALIFLCALFEDASSAKILAIMLVPSTSHLFWYSKYLRGLLARGHEITYIGVDRIVPGDPRLRQITFDKMREDVLGSDYMVQRAGDGPIEASLMLDRWDHDVSEYVKKSAIFRDVLRIVKTERFDLVLHDISICMFMIGAANLSGKDTPVVGLTPFGRPSWVLDVLENPVMYSSHPHSFLPYGEEMSFIQRVNNVLFYMFSWITRSVYMIEQNILAKDAFGNDLEPLEKILGRMNIIMVNSNEGLDFPYPKVPGLIHVGGLHIDPPKPLPEEIRSYLDNATHGAVYFSLGTNIFTSHLSKEKLAMLSDAFRQLAPVRILIKWETDENVKMPENVKLLKWIPQNDVLAHPNVVLFFTHSGLLSTQEAVYHGVPLLGMPFALDQHANLKKCTDKGMAEGLDYTTMTTEIVLEKMRKIIGDPKYKENAKKLSAIYRDTMEKPLDKAIFWTEYALRHKGAPHLSLFARRMAWYEKTQLDVCLFLLILLLHILFVVFKVLQWLWRRWRKEDTKTKTS</sequence>
<evidence type="ECO:0000256" key="10">
    <source>
        <dbReference type="ARBA" id="ARBA00046288"/>
    </source>
</evidence>
<evidence type="ECO:0000256" key="6">
    <source>
        <dbReference type="ARBA" id="ARBA00022824"/>
    </source>
</evidence>
<evidence type="ECO:0000256" key="1">
    <source>
        <dbReference type="ARBA" id="ARBA00004240"/>
    </source>
</evidence>
<feature type="signal peptide" evidence="12">
    <location>
        <begin position="1"/>
        <end position="21"/>
    </location>
</feature>
<dbReference type="PANTHER" id="PTHR48043">
    <property type="entry name" value="EG:EG0003.4 PROTEIN-RELATED"/>
    <property type="match status" value="1"/>
</dbReference>
<accession>A0AAW2I3Y4</accession>
<keyword evidence="9" id="KW-0325">Glycoprotein</keyword>
<feature type="transmembrane region" description="Helical" evidence="12">
    <location>
        <begin position="484"/>
        <end position="505"/>
    </location>
</feature>
<keyword evidence="12" id="KW-0732">Signal</keyword>
<evidence type="ECO:0000256" key="12">
    <source>
        <dbReference type="RuleBase" id="RU362059"/>
    </source>
</evidence>
<evidence type="ECO:0000256" key="2">
    <source>
        <dbReference type="ARBA" id="ARBA00009995"/>
    </source>
</evidence>
<evidence type="ECO:0000256" key="4">
    <source>
        <dbReference type="ARBA" id="ARBA00022679"/>
    </source>
</evidence>
<evidence type="ECO:0000256" key="8">
    <source>
        <dbReference type="ARBA" id="ARBA00023136"/>
    </source>
</evidence>
<evidence type="ECO:0000256" key="5">
    <source>
        <dbReference type="ARBA" id="ARBA00022692"/>
    </source>
</evidence>
<dbReference type="PANTHER" id="PTHR48043:SF159">
    <property type="entry name" value="EG:EG0003.4 PROTEIN-RELATED"/>
    <property type="match status" value="1"/>
</dbReference>
<dbReference type="EMBL" id="JARGDH010000002">
    <property type="protein sequence ID" value="KAL0276590.1"/>
    <property type="molecule type" value="Genomic_DNA"/>
</dbReference>
<evidence type="ECO:0000313" key="13">
    <source>
        <dbReference type="EMBL" id="KAL0276591.1"/>
    </source>
</evidence>
<dbReference type="PROSITE" id="PS00375">
    <property type="entry name" value="UDPGT"/>
    <property type="match status" value="1"/>
</dbReference>
<dbReference type="InterPro" id="IPR035595">
    <property type="entry name" value="UDP_glycos_trans_CS"/>
</dbReference>
<keyword evidence="3 11" id="KW-0328">Glycosyltransferase</keyword>
<evidence type="ECO:0000256" key="9">
    <source>
        <dbReference type="ARBA" id="ARBA00023180"/>
    </source>
</evidence>
<dbReference type="EMBL" id="JARGDH010000002">
    <property type="protein sequence ID" value="KAL0276591.1"/>
    <property type="molecule type" value="Genomic_DNA"/>
</dbReference>
<dbReference type="SUPFAM" id="SSF53756">
    <property type="entry name" value="UDP-Glycosyltransferase/glycogen phosphorylase"/>
    <property type="match status" value="1"/>
</dbReference>
<feature type="chain" id="PRO_5044360713" description="UDP-glucuronosyltransferase" evidence="12">
    <location>
        <begin position="22"/>
        <end position="518"/>
    </location>
</feature>
<evidence type="ECO:0000256" key="7">
    <source>
        <dbReference type="ARBA" id="ARBA00022989"/>
    </source>
</evidence>
<dbReference type="FunFam" id="3.40.50.2000:FF:000050">
    <property type="entry name" value="UDP-glucuronosyltransferase"/>
    <property type="match status" value="1"/>
</dbReference>
<dbReference type="InterPro" id="IPR002213">
    <property type="entry name" value="UDP_glucos_trans"/>
</dbReference>
<dbReference type="EMBL" id="JARGDH010000002">
    <property type="protein sequence ID" value="KAL0276589.1"/>
    <property type="molecule type" value="Genomic_DNA"/>
</dbReference>
<reference evidence="13" key="1">
    <citation type="journal article" date="2024" name="Gigascience">
        <title>Chromosome-level genome of the poultry shaft louse Menopon gallinae provides insight into the host-switching and adaptive evolution of parasitic lice.</title>
        <authorList>
            <person name="Xu Y."/>
            <person name="Ma L."/>
            <person name="Liu S."/>
            <person name="Liang Y."/>
            <person name="Liu Q."/>
            <person name="He Z."/>
            <person name="Tian L."/>
            <person name="Duan Y."/>
            <person name="Cai W."/>
            <person name="Li H."/>
            <person name="Song F."/>
        </authorList>
    </citation>
    <scope>NUCLEOTIDE SEQUENCE</scope>
    <source>
        <strain evidence="13">Cailab_2023a</strain>
    </source>
</reference>
<proteinExistence type="inferred from homology"/>